<sequence length="864" mass="100047">MMKSTDYEFLWFTKKNGTGWDTWRELASTWLHQFDYGVDRKRAALSRFLSDYLVSRFYIDPIELFEAGNQNYLDFLSHYEYGESYQVRCNNDICEFIDWIITTYYTQPDDHGDLVPMFKNPFVRASNPVNNQETVYNALPYSYIKQLRRILCPMEQGDFSDWKWAIDQSDTFMRNGRHFRDWQLIEENNIDKSDPDCVWRKIEIEEERKIRINGALRSFHKGEHFFVVWSPVRAMALYTKLQLPLRTYQVRMLDSGEADTWRYAQGQWLVNDKHDFAEGNEKRPWNKGVFHRIITPDIGDIMTGMYINTNKTADKNKNEITRGYIIPWQHETMLYWLEKLRNWQEKYNPITKPTSIKNLDYKHFGSTKTKVQRDEIGDICFLFRNAAASTFSEQSMPITSAFLNSLWLLLMAKLETDIYRQGHRLTDESKVRFVDPTNPRKTLFPLHSLRVSLITSYTIDGEIPTPVLSKLLVGHSRLIMTLHYTRVSPVAMAKKMQEAETKIVQNNNESLQSFLASKSIEEIGLQATYKDVEALNNILRIRNPAGWEEKSIGICLAGGNTNPNAENTAIVGCWNGGEKLKKANRNQADLYGPVPHGFGNCIRCRWFITDIRYIQSLTAHFNNLSYHASESAKIAATLEAKQSSLLDEEYFCEVNDEPFQKYEQLHQLDRRIDKQKTDADEYCKDLVACFQVIRSLLKLEQNRQSEDTATKVVALGTQEDIVPYFSFIDTESKLRQLIQLCDDAEIYADLRDDLMKTPAIHHRSNKLNTILMKSGYMPFLMQLDDETQLTAGNAMINAMLKSINGQDKSTAMTQLASYIDTETYLTDAGLLDVGIKAIENKTGINILRLADLSNQKAIGKHNND</sequence>
<evidence type="ECO:0008006" key="3">
    <source>
        <dbReference type="Google" id="ProtNLM"/>
    </source>
</evidence>
<dbReference type="AlphaFoldDB" id="A0A1Y6KYR2"/>
<name>A0A1Y6KYR2_9GAMM</name>
<dbReference type="Pfam" id="PF13009">
    <property type="entry name" value="Integrase_2"/>
    <property type="match status" value="1"/>
</dbReference>
<dbReference type="InterPro" id="IPR024965">
    <property type="entry name" value="Putative_integrase"/>
</dbReference>
<proteinExistence type="predicted"/>
<dbReference type="EMBL" id="FYAH01000002">
    <property type="protein sequence ID" value="SMY16285.1"/>
    <property type="molecule type" value="Genomic_DNA"/>
</dbReference>
<evidence type="ECO:0000313" key="2">
    <source>
        <dbReference type="Proteomes" id="UP000196485"/>
    </source>
</evidence>
<gene>
    <name evidence="1" type="ORF">PAQU9191_01516</name>
</gene>
<dbReference type="Proteomes" id="UP000196485">
    <property type="component" value="Unassembled WGS sequence"/>
</dbReference>
<protein>
    <recommendedName>
        <fullName evidence="3">Integrase</fullName>
    </recommendedName>
</protein>
<accession>A0A1Y6KYR2</accession>
<evidence type="ECO:0000313" key="1">
    <source>
        <dbReference type="EMBL" id="SMY16285.1"/>
    </source>
</evidence>
<reference evidence="2" key="1">
    <citation type="submission" date="2017-06" db="EMBL/GenBank/DDBJ databases">
        <authorList>
            <person name="Rodrigo-Torres L."/>
            <person name="Arahal R. D."/>
            <person name="Lucena T."/>
        </authorList>
    </citation>
    <scope>NUCLEOTIDE SEQUENCE [LARGE SCALE GENOMIC DNA]</scope>
    <source>
        <strain evidence="2">type strain: CECT 9192</strain>
    </source>
</reference>
<keyword evidence="2" id="KW-1185">Reference proteome</keyword>
<organism evidence="1 2">
    <name type="scientific">Photobacterium aquimaris</name>
    <dbReference type="NCBI Taxonomy" id="512643"/>
    <lineage>
        <taxon>Bacteria</taxon>
        <taxon>Pseudomonadati</taxon>
        <taxon>Pseudomonadota</taxon>
        <taxon>Gammaproteobacteria</taxon>
        <taxon>Vibrionales</taxon>
        <taxon>Vibrionaceae</taxon>
        <taxon>Photobacterium</taxon>
    </lineage>
</organism>